<dbReference type="RefSeq" id="XP_027349129.1">
    <property type="nucleotide sequence ID" value="XM_027493328.1"/>
</dbReference>
<gene>
    <name evidence="2" type="primary">LOC113860813</name>
</gene>
<dbReference type="GO" id="GO:0016301">
    <property type="term" value="F:kinase activity"/>
    <property type="evidence" value="ECO:0007669"/>
    <property type="project" value="UniProtKB-KW"/>
</dbReference>
<dbReference type="KEGG" id="aprc:113860813"/>
<keyword evidence="1" id="KW-1185">Reference proteome</keyword>
<keyword evidence="2" id="KW-0808">Transferase</keyword>
<dbReference type="OrthoDB" id="1938320at2759"/>
<keyword evidence="2" id="KW-0418">Kinase</keyword>
<accession>A0A8B8L393</accession>
<evidence type="ECO:0000313" key="2">
    <source>
        <dbReference type="RefSeq" id="XP_027349129.1"/>
    </source>
</evidence>
<dbReference type="GeneID" id="113860813"/>
<name>A0A8B8L393_ABRPR</name>
<proteinExistence type="predicted"/>
<dbReference type="GO" id="GO:0005886">
    <property type="term" value="C:plasma membrane"/>
    <property type="evidence" value="ECO:0007669"/>
    <property type="project" value="InterPro"/>
</dbReference>
<evidence type="ECO:0000313" key="1">
    <source>
        <dbReference type="Proteomes" id="UP000694853"/>
    </source>
</evidence>
<sequence>MATKQQVSLVRVDEDYIDIELSSSPNFFSYSIGSPQHNREFEFQNKKESTTYPADELFYKGKLLPLHLPPRLQMVQKLLEKADAKFGYVRSQSSLEDSSFPYTTDIRMHSTNANTPLESCNISPSESCRVSSSEAYPPEFLFDWSAEIDGLVGDLPKKPCSKKLKQTKQFWLCQRLKASRAYLKSLFGKSGCSDKCCASAVNKVGAVKKSKCKECENKHVKSVKNNPFEIFDDNMHQRSFAIKKNINSDMLEDGFVNNSRRSFSGVILRHYASKASSLSTSSSGSSSSSSSFSLSSSGSYDLQLFKKGISVNSELESSIESAIAHCKQSQLQSSSKKICSQSGVCGKQEMNRTWLNQKGCGRVDKTLLEKNQFFI</sequence>
<reference evidence="2" key="2">
    <citation type="submission" date="2025-08" db="UniProtKB">
        <authorList>
            <consortium name="RefSeq"/>
        </authorList>
    </citation>
    <scope>IDENTIFICATION</scope>
    <source>
        <tissue evidence="2">Young leaves</tissue>
    </source>
</reference>
<dbReference type="PANTHER" id="PTHR33312">
    <property type="entry name" value="MEMBRANE-ASSOCIATED KINASE REGULATOR 4-RELATED"/>
    <property type="match status" value="1"/>
</dbReference>
<dbReference type="PANTHER" id="PTHR33312:SF21">
    <property type="entry name" value="MEMBRANE-ASSOCIATED KINASE REGULATOR 3-RELATED"/>
    <property type="match status" value="1"/>
</dbReference>
<dbReference type="Proteomes" id="UP000694853">
    <property type="component" value="Unplaced"/>
</dbReference>
<organism evidence="1 2">
    <name type="scientific">Abrus precatorius</name>
    <name type="common">Indian licorice</name>
    <name type="synonym">Glycine abrus</name>
    <dbReference type="NCBI Taxonomy" id="3816"/>
    <lineage>
        <taxon>Eukaryota</taxon>
        <taxon>Viridiplantae</taxon>
        <taxon>Streptophyta</taxon>
        <taxon>Embryophyta</taxon>
        <taxon>Tracheophyta</taxon>
        <taxon>Spermatophyta</taxon>
        <taxon>Magnoliopsida</taxon>
        <taxon>eudicotyledons</taxon>
        <taxon>Gunneridae</taxon>
        <taxon>Pentapetalae</taxon>
        <taxon>rosids</taxon>
        <taxon>fabids</taxon>
        <taxon>Fabales</taxon>
        <taxon>Fabaceae</taxon>
        <taxon>Papilionoideae</taxon>
        <taxon>50 kb inversion clade</taxon>
        <taxon>NPAAA clade</taxon>
        <taxon>indigoferoid/millettioid clade</taxon>
        <taxon>Abreae</taxon>
        <taxon>Abrus</taxon>
    </lineage>
</organism>
<dbReference type="InterPro" id="IPR039620">
    <property type="entry name" value="BKI1/MAKR1/3/4"/>
</dbReference>
<protein>
    <submittedName>
        <fullName evidence="2">Probable membrane-associated kinase regulator 4</fullName>
    </submittedName>
</protein>
<reference evidence="1" key="1">
    <citation type="journal article" date="2019" name="Toxins">
        <title>Detection of Abrin-Like and Prepropulchellin-Like Toxin Genes and Transcripts Using Whole Genome Sequencing and Full-Length Transcript Sequencing of Abrus precatorius.</title>
        <authorList>
            <person name="Hovde B.T."/>
            <person name="Daligault H.E."/>
            <person name="Hanschen E.R."/>
            <person name="Kunde Y.A."/>
            <person name="Johnson M.B."/>
            <person name="Starkenburg S.R."/>
            <person name="Johnson S.L."/>
        </authorList>
    </citation>
    <scope>NUCLEOTIDE SEQUENCE [LARGE SCALE GENOMIC DNA]</scope>
</reference>
<dbReference type="AlphaFoldDB" id="A0A8B8L393"/>
<dbReference type="GO" id="GO:0019210">
    <property type="term" value="F:kinase inhibitor activity"/>
    <property type="evidence" value="ECO:0007669"/>
    <property type="project" value="InterPro"/>
</dbReference>